<keyword evidence="2" id="KW-0175">Coiled coil</keyword>
<gene>
    <name evidence="4" type="ORF">EI427_09985</name>
</gene>
<dbReference type="Proteomes" id="UP000267268">
    <property type="component" value="Chromosome 1"/>
</dbReference>
<dbReference type="RefSeq" id="WP_126614166.1">
    <property type="nucleotide sequence ID" value="NZ_CP034562.1"/>
</dbReference>
<dbReference type="SMART" id="SM00331">
    <property type="entry name" value="PP2C_SIG"/>
    <property type="match status" value="1"/>
</dbReference>
<reference evidence="4 5" key="1">
    <citation type="submission" date="2018-12" db="EMBL/GenBank/DDBJ databases">
        <title>Flammeovirga pectinis sp. nov., isolated from the gut of the Korean scallop, Patinopecten yessoensis.</title>
        <authorList>
            <person name="Bae J.-W."/>
            <person name="Jeong Y.-S."/>
            <person name="Kang W."/>
        </authorList>
    </citation>
    <scope>NUCLEOTIDE SEQUENCE [LARGE SCALE GENOMIC DNA]</scope>
    <source>
        <strain evidence="4 5">L12M1</strain>
    </source>
</reference>
<dbReference type="Pfam" id="PF07228">
    <property type="entry name" value="SpoIIE"/>
    <property type="match status" value="1"/>
</dbReference>
<accession>A0A3S9P2W7</accession>
<keyword evidence="1" id="KW-0378">Hydrolase</keyword>
<organism evidence="4 5">
    <name type="scientific">Flammeovirga pectinis</name>
    <dbReference type="NCBI Taxonomy" id="2494373"/>
    <lineage>
        <taxon>Bacteria</taxon>
        <taxon>Pseudomonadati</taxon>
        <taxon>Bacteroidota</taxon>
        <taxon>Cytophagia</taxon>
        <taxon>Cytophagales</taxon>
        <taxon>Flammeovirgaceae</taxon>
        <taxon>Flammeovirga</taxon>
    </lineage>
</organism>
<dbReference type="InterPro" id="IPR001932">
    <property type="entry name" value="PPM-type_phosphatase-like_dom"/>
</dbReference>
<name>A0A3S9P2W7_9BACT</name>
<dbReference type="Gene3D" id="3.60.40.10">
    <property type="entry name" value="PPM-type phosphatase domain"/>
    <property type="match status" value="1"/>
</dbReference>
<feature type="coiled-coil region" evidence="2">
    <location>
        <begin position="3"/>
        <end position="86"/>
    </location>
</feature>
<evidence type="ECO:0000313" key="5">
    <source>
        <dbReference type="Proteomes" id="UP000267268"/>
    </source>
</evidence>
<feature type="domain" description="PPM-type phosphatase" evidence="3">
    <location>
        <begin position="133"/>
        <end position="357"/>
    </location>
</feature>
<dbReference type="PANTHER" id="PTHR43156">
    <property type="entry name" value="STAGE II SPORULATION PROTEIN E-RELATED"/>
    <property type="match status" value="1"/>
</dbReference>
<keyword evidence="5" id="KW-1185">Reference proteome</keyword>
<dbReference type="InterPro" id="IPR036457">
    <property type="entry name" value="PPM-type-like_dom_sf"/>
</dbReference>
<dbReference type="GO" id="GO:0016791">
    <property type="term" value="F:phosphatase activity"/>
    <property type="evidence" value="ECO:0007669"/>
    <property type="project" value="TreeGrafter"/>
</dbReference>
<evidence type="ECO:0000313" key="4">
    <source>
        <dbReference type="EMBL" id="AZQ62551.1"/>
    </source>
</evidence>
<evidence type="ECO:0000256" key="1">
    <source>
        <dbReference type="ARBA" id="ARBA00022801"/>
    </source>
</evidence>
<dbReference type="InterPro" id="IPR052016">
    <property type="entry name" value="Bact_Sigma-Reg"/>
</dbReference>
<evidence type="ECO:0000259" key="3">
    <source>
        <dbReference type="SMART" id="SM00331"/>
    </source>
</evidence>
<dbReference type="PANTHER" id="PTHR43156:SF9">
    <property type="entry name" value="HAMP DOMAIN-CONTAINING PROTEIN"/>
    <property type="match status" value="1"/>
</dbReference>
<sequence>MNIAALQKKVKELEALITEKDRQIKELKESETALADANVRIAELFMNLEDAQESIIDQKYEIQIQNEELSENLEELTLINEQLSIAQTLNENLHKHKLQSDIIKRAHEKVLSSIHYAQNIQKSIFPSSKTLRDNFPSYFKVFYPKDLVGGDFYWTAKVNNKKILVVADCTGHGVPGAFMTLIAITLLERFVCVQKITDPKEINRNIDKAIIKLLKQETEKSNRDSIDLTILVEDDKENTITISSAKRPYLKVSNNEITQIKGDRNPIGDTTVAMKKFTNHIYNKEIGDRYYLFSDGITDQFGGPQDKKLGSKNLIKFLTSIQEKPFFQQQSDLEEFLNKWMKNQQQIDDIVFFGLELS</sequence>
<evidence type="ECO:0000256" key="2">
    <source>
        <dbReference type="SAM" id="Coils"/>
    </source>
</evidence>
<protein>
    <recommendedName>
        <fullName evidence="3">PPM-type phosphatase domain-containing protein</fullName>
    </recommendedName>
</protein>
<dbReference type="EMBL" id="CP034562">
    <property type="protein sequence ID" value="AZQ62551.1"/>
    <property type="molecule type" value="Genomic_DNA"/>
</dbReference>
<proteinExistence type="predicted"/>
<dbReference type="AlphaFoldDB" id="A0A3S9P2W7"/>
<dbReference type="KEGG" id="fll:EI427_09985"/>
<dbReference type="OrthoDB" id="1119265at2"/>